<evidence type="ECO:0008006" key="5">
    <source>
        <dbReference type="Google" id="ProtNLM"/>
    </source>
</evidence>
<gene>
    <name evidence="4" type="ORF">g.11061</name>
</gene>
<dbReference type="InterPro" id="IPR008979">
    <property type="entry name" value="Galactose-bd-like_sf"/>
</dbReference>
<reference evidence="4" key="1">
    <citation type="submission" date="2015-12" db="EMBL/GenBank/DDBJ databases">
        <title>De novo transcriptome assembly of four potential Pierce s Disease insect vectors from Arizona vineyards.</title>
        <authorList>
            <person name="Tassone E.E."/>
        </authorList>
    </citation>
    <scope>NUCLEOTIDE SEQUENCE</scope>
</reference>
<feature type="region of interest" description="Disordered" evidence="1">
    <location>
        <begin position="294"/>
        <end position="333"/>
    </location>
</feature>
<dbReference type="AlphaFoldDB" id="A0A1B6CN02"/>
<dbReference type="Pfam" id="PF00646">
    <property type="entry name" value="F-box"/>
    <property type="match status" value="1"/>
</dbReference>
<accession>A0A1B6CN02</accession>
<dbReference type="InterPro" id="IPR007397">
    <property type="entry name" value="F-box-assoc_dom"/>
</dbReference>
<dbReference type="PROSITE" id="PS50181">
    <property type="entry name" value="FBOX"/>
    <property type="match status" value="1"/>
</dbReference>
<dbReference type="SUPFAM" id="SSF49785">
    <property type="entry name" value="Galactose-binding domain-like"/>
    <property type="match status" value="1"/>
</dbReference>
<dbReference type="PANTHER" id="PTHR12125">
    <property type="entry name" value="F-BOX ONLY PROTEIN 6-LIKE PROTEIN"/>
    <property type="match status" value="1"/>
</dbReference>
<dbReference type="EMBL" id="GEDC01022540">
    <property type="protein sequence ID" value="JAS14758.1"/>
    <property type="molecule type" value="Transcribed_RNA"/>
</dbReference>
<organism evidence="4">
    <name type="scientific">Clastoptera arizonana</name>
    <name type="common">Arizona spittle bug</name>
    <dbReference type="NCBI Taxonomy" id="38151"/>
    <lineage>
        <taxon>Eukaryota</taxon>
        <taxon>Metazoa</taxon>
        <taxon>Ecdysozoa</taxon>
        <taxon>Arthropoda</taxon>
        <taxon>Hexapoda</taxon>
        <taxon>Insecta</taxon>
        <taxon>Pterygota</taxon>
        <taxon>Neoptera</taxon>
        <taxon>Paraneoptera</taxon>
        <taxon>Hemiptera</taxon>
        <taxon>Auchenorrhyncha</taxon>
        <taxon>Cercopoidea</taxon>
        <taxon>Clastopteridae</taxon>
        <taxon>Clastoptera</taxon>
    </lineage>
</organism>
<evidence type="ECO:0000256" key="1">
    <source>
        <dbReference type="SAM" id="MobiDB-lite"/>
    </source>
</evidence>
<dbReference type="Gene3D" id="2.60.120.260">
    <property type="entry name" value="Galactose-binding domain-like"/>
    <property type="match status" value="1"/>
</dbReference>
<dbReference type="FunFam" id="2.60.120.260:FF:000012">
    <property type="entry name" value="F-box only protein 2"/>
    <property type="match status" value="1"/>
</dbReference>
<dbReference type="InterPro" id="IPR001810">
    <property type="entry name" value="F-box_dom"/>
</dbReference>
<protein>
    <recommendedName>
        <fullName evidence="5">F-box domain-containing protein</fullName>
    </recommendedName>
</protein>
<dbReference type="GO" id="GO:0006516">
    <property type="term" value="P:glycoprotein catabolic process"/>
    <property type="evidence" value="ECO:0007669"/>
    <property type="project" value="TreeGrafter"/>
</dbReference>
<dbReference type="InterPro" id="IPR039752">
    <property type="entry name" value="F-box_only"/>
</dbReference>
<evidence type="ECO:0000259" key="2">
    <source>
        <dbReference type="PROSITE" id="PS50181"/>
    </source>
</evidence>
<dbReference type="GO" id="GO:0019005">
    <property type="term" value="C:SCF ubiquitin ligase complex"/>
    <property type="evidence" value="ECO:0007669"/>
    <property type="project" value="TreeGrafter"/>
</dbReference>
<evidence type="ECO:0000313" key="4">
    <source>
        <dbReference type="EMBL" id="JAS14758.1"/>
    </source>
</evidence>
<feature type="domain" description="FBA" evidence="3">
    <location>
        <begin position="97"/>
        <end position="288"/>
    </location>
</feature>
<dbReference type="SUPFAM" id="SSF81383">
    <property type="entry name" value="F-box domain"/>
    <property type="match status" value="1"/>
</dbReference>
<dbReference type="PANTHER" id="PTHR12125:SF5">
    <property type="entry name" value="F-BOX DOMAIN-CONTAINING PROTEIN"/>
    <property type="match status" value="1"/>
</dbReference>
<feature type="compositionally biased region" description="Acidic residues" evidence="1">
    <location>
        <begin position="297"/>
        <end position="310"/>
    </location>
</feature>
<dbReference type="GO" id="GO:0031146">
    <property type="term" value="P:SCF-dependent proteasomal ubiquitin-dependent protein catabolic process"/>
    <property type="evidence" value="ECO:0007669"/>
    <property type="project" value="TreeGrafter"/>
</dbReference>
<dbReference type="InterPro" id="IPR036047">
    <property type="entry name" value="F-box-like_dom_sf"/>
</dbReference>
<dbReference type="PROSITE" id="PS51114">
    <property type="entry name" value="FBA"/>
    <property type="match status" value="1"/>
</dbReference>
<evidence type="ECO:0000259" key="3">
    <source>
        <dbReference type="PROSITE" id="PS51114"/>
    </source>
</evidence>
<dbReference type="Gene3D" id="1.20.1280.50">
    <property type="match status" value="1"/>
</dbReference>
<dbReference type="GO" id="GO:0005737">
    <property type="term" value="C:cytoplasm"/>
    <property type="evidence" value="ECO:0007669"/>
    <property type="project" value="TreeGrafter"/>
</dbReference>
<feature type="domain" description="F-box" evidence="2">
    <location>
        <begin position="30"/>
        <end position="76"/>
    </location>
</feature>
<dbReference type="GO" id="GO:0036503">
    <property type="term" value="P:ERAD pathway"/>
    <property type="evidence" value="ECO:0007669"/>
    <property type="project" value="TreeGrafter"/>
</dbReference>
<proteinExistence type="predicted"/>
<name>A0A1B6CN02_9HEMI</name>
<sequence>MGSHVSQTMKMMQSNSAEDNLESFQNNGLIFNDKLIPLEIVCTILTYLDCESLVRSRSVCKVWKFLIEQKIFKIKVREKYCTTLENSSKSVLHKLQWYILCQILKAPFYKNLLLNECGQESLKHWTVILSGGNRWKIEPTPQGSDALPDNELEFACHKSCFATSYMECRKQQIIELKNHGFTNSIMDHLQPEIHVSEWYAGRFDCGCKYELHAHLLDSNKKIIDSLSFITQIIIPQWEGRCWNKIKHVFSNYGIGVRYIMFVHSGVDTQYWNGHYGSKMSGGRVYLEFPQMFPSQEQSEDEGDEDEDESGPDLGGDRLVRPRQQFSDIPRHLW</sequence>
<dbReference type="SMART" id="SM00256">
    <property type="entry name" value="FBOX"/>
    <property type="match status" value="1"/>
</dbReference>
<dbReference type="GO" id="GO:0061630">
    <property type="term" value="F:ubiquitin protein ligase activity"/>
    <property type="evidence" value="ECO:0007669"/>
    <property type="project" value="TreeGrafter"/>
</dbReference>
<dbReference type="CDD" id="cd09917">
    <property type="entry name" value="F-box_SF"/>
    <property type="match status" value="1"/>
</dbReference>
<dbReference type="Pfam" id="PF04300">
    <property type="entry name" value="FBA"/>
    <property type="match status" value="1"/>
</dbReference>
<dbReference type="SMART" id="SM01198">
    <property type="entry name" value="FBA"/>
    <property type="match status" value="1"/>
</dbReference>